<dbReference type="PANTHER" id="PTHR36838:SF1">
    <property type="entry name" value="SLR1864 PROTEIN"/>
    <property type="match status" value="1"/>
</dbReference>
<sequence>MEFLEVLLPIFGIFVLGYIGEKKIGFDTKTISAMSMYLMSPVLVFRTFYKTTFTVEYLYMTLYLVVLCFILISIVYIVASMRNYSRPETCGMILASVFMNNGNYGTPVLLLLFGATGLDYGIVLMVIQSLVMCTVGVYYAAKGSPDGDGVRSALRAVRRMPMIYGAMLGIAFQMLHVPLNGSVREAIDLVGNAAIPTIMIVLGMQLAKISIRNLAKEKISFSLMIKLAISPVIAYGLTMLFPMDDMVKQIMVIIAAMPTAANTTMYAIQFDTEPEFVSSATLVSTSLSLATLPIIFALVL</sequence>
<keyword evidence="4" id="KW-1003">Cell membrane</keyword>
<keyword evidence="5 8" id="KW-0812">Transmembrane</keyword>
<dbReference type="EMBL" id="JBHMAF010000065">
    <property type="protein sequence ID" value="MFB9759234.1"/>
    <property type="molecule type" value="Genomic_DNA"/>
</dbReference>
<feature type="transmembrane region" description="Helical" evidence="8">
    <location>
        <begin position="280"/>
        <end position="299"/>
    </location>
</feature>
<dbReference type="RefSeq" id="WP_379949529.1">
    <property type="nucleotide sequence ID" value="NZ_JBHMAF010000065.1"/>
</dbReference>
<evidence type="ECO:0000256" key="3">
    <source>
        <dbReference type="ARBA" id="ARBA00022448"/>
    </source>
</evidence>
<dbReference type="Pfam" id="PF03547">
    <property type="entry name" value="Mem_trans"/>
    <property type="match status" value="2"/>
</dbReference>
<reference evidence="9 10" key="1">
    <citation type="submission" date="2024-09" db="EMBL/GenBank/DDBJ databases">
        <authorList>
            <person name="Sun Q."/>
            <person name="Mori K."/>
        </authorList>
    </citation>
    <scope>NUCLEOTIDE SEQUENCE [LARGE SCALE GENOMIC DNA]</scope>
    <source>
        <strain evidence="9 10">JCM 11201</strain>
    </source>
</reference>
<evidence type="ECO:0000256" key="1">
    <source>
        <dbReference type="ARBA" id="ARBA00004651"/>
    </source>
</evidence>
<comment type="similarity">
    <text evidence="2">Belongs to the auxin efflux carrier (TC 2.A.69) family.</text>
</comment>
<feature type="transmembrane region" description="Helical" evidence="8">
    <location>
        <begin position="57"/>
        <end position="79"/>
    </location>
</feature>
<evidence type="ECO:0000313" key="9">
    <source>
        <dbReference type="EMBL" id="MFB9759234.1"/>
    </source>
</evidence>
<evidence type="ECO:0000256" key="5">
    <source>
        <dbReference type="ARBA" id="ARBA00022692"/>
    </source>
</evidence>
<dbReference type="Proteomes" id="UP001589609">
    <property type="component" value="Unassembled WGS sequence"/>
</dbReference>
<dbReference type="InterPro" id="IPR004776">
    <property type="entry name" value="Mem_transp_PIN-like"/>
</dbReference>
<evidence type="ECO:0000313" key="10">
    <source>
        <dbReference type="Proteomes" id="UP001589609"/>
    </source>
</evidence>
<feature type="transmembrane region" description="Helical" evidence="8">
    <location>
        <begin position="6"/>
        <end position="21"/>
    </location>
</feature>
<accession>A0ABV5WF65</accession>
<feature type="transmembrane region" description="Helical" evidence="8">
    <location>
        <begin position="223"/>
        <end position="243"/>
    </location>
</feature>
<dbReference type="InterPro" id="IPR038770">
    <property type="entry name" value="Na+/solute_symporter_sf"/>
</dbReference>
<feature type="transmembrane region" description="Helical" evidence="8">
    <location>
        <begin position="162"/>
        <end position="181"/>
    </location>
</feature>
<comment type="caution">
    <text evidence="9">The sequence shown here is derived from an EMBL/GenBank/DDBJ whole genome shotgun (WGS) entry which is preliminary data.</text>
</comment>
<dbReference type="PANTHER" id="PTHR36838">
    <property type="entry name" value="AUXIN EFFLUX CARRIER FAMILY PROTEIN"/>
    <property type="match status" value="1"/>
</dbReference>
<evidence type="ECO:0000256" key="6">
    <source>
        <dbReference type="ARBA" id="ARBA00022989"/>
    </source>
</evidence>
<proteinExistence type="inferred from homology"/>
<protein>
    <submittedName>
        <fullName evidence="9">AEC family transporter</fullName>
    </submittedName>
</protein>
<keyword evidence="6 8" id="KW-1133">Transmembrane helix</keyword>
<feature type="transmembrane region" description="Helical" evidence="8">
    <location>
        <begin position="193"/>
        <end position="211"/>
    </location>
</feature>
<organism evidence="9 10">
    <name type="scientific">Ectobacillus funiculus</name>
    <dbReference type="NCBI Taxonomy" id="137993"/>
    <lineage>
        <taxon>Bacteria</taxon>
        <taxon>Bacillati</taxon>
        <taxon>Bacillota</taxon>
        <taxon>Bacilli</taxon>
        <taxon>Bacillales</taxon>
        <taxon>Bacillaceae</taxon>
        <taxon>Ectobacillus</taxon>
    </lineage>
</organism>
<evidence type="ECO:0000256" key="8">
    <source>
        <dbReference type="SAM" id="Phobius"/>
    </source>
</evidence>
<evidence type="ECO:0000256" key="2">
    <source>
        <dbReference type="ARBA" id="ARBA00010145"/>
    </source>
</evidence>
<keyword evidence="7 8" id="KW-0472">Membrane</keyword>
<name>A0ABV5WF65_9BACI</name>
<evidence type="ECO:0000256" key="4">
    <source>
        <dbReference type="ARBA" id="ARBA00022475"/>
    </source>
</evidence>
<keyword evidence="3" id="KW-0813">Transport</keyword>
<gene>
    <name evidence="9" type="ORF">ACFFMS_12355</name>
</gene>
<comment type="subcellular location">
    <subcellularLocation>
        <location evidence="1">Cell membrane</location>
        <topology evidence="1">Multi-pass membrane protein</topology>
    </subcellularLocation>
</comment>
<evidence type="ECO:0000256" key="7">
    <source>
        <dbReference type="ARBA" id="ARBA00023136"/>
    </source>
</evidence>
<keyword evidence="10" id="KW-1185">Reference proteome</keyword>
<feature type="transmembrane region" description="Helical" evidence="8">
    <location>
        <begin position="249"/>
        <end position="268"/>
    </location>
</feature>
<dbReference type="Gene3D" id="1.20.1530.20">
    <property type="match status" value="1"/>
</dbReference>
<feature type="transmembrane region" description="Helical" evidence="8">
    <location>
        <begin position="91"/>
        <end position="114"/>
    </location>
</feature>
<feature type="transmembrane region" description="Helical" evidence="8">
    <location>
        <begin position="120"/>
        <end position="141"/>
    </location>
</feature>